<feature type="transmembrane region" description="Helical" evidence="7">
    <location>
        <begin position="230"/>
        <end position="253"/>
    </location>
</feature>
<dbReference type="GO" id="GO:0016020">
    <property type="term" value="C:membrane"/>
    <property type="evidence" value="ECO:0007669"/>
    <property type="project" value="UniProtKB-SubCell"/>
</dbReference>
<dbReference type="InterPro" id="IPR000462">
    <property type="entry name" value="CDP-OH_P_trans"/>
</dbReference>
<dbReference type="FunFam" id="1.20.120.1760:FF:000029">
    <property type="entry name" value="CDP-alcohol phosphatidyltransferase protein"/>
    <property type="match status" value="1"/>
</dbReference>
<dbReference type="Gene3D" id="1.20.120.1760">
    <property type="match status" value="1"/>
</dbReference>
<evidence type="ECO:0000256" key="6">
    <source>
        <dbReference type="SAM" id="MobiDB-lite"/>
    </source>
</evidence>
<dbReference type="GO" id="GO:0016780">
    <property type="term" value="F:phosphotransferase activity, for other substituted phosphate groups"/>
    <property type="evidence" value="ECO:0007669"/>
    <property type="project" value="InterPro"/>
</dbReference>
<organism evidence="8 9">
    <name type="scientific">Penicillium capsulatum</name>
    <dbReference type="NCBI Taxonomy" id="69766"/>
    <lineage>
        <taxon>Eukaryota</taxon>
        <taxon>Fungi</taxon>
        <taxon>Dikarya</taxon>
        <taxon>Ascomycota</taxon>
        <taxon>Pezizomycotina</taxon>
        <taxon>Eurotiomycetes</taxon>
        <taxon>Eurotiomycetidae</taxon>
        <taxon>Eurotiales</taxon>
        <taxon>Aspergillaceae</taxon>
        <taxon>Penicillium</taxon>
    </lineage>
</organism>
<gene>
    <name evidence="8" type="ORF">N7492_001322</name>
</gene>
<keyword evidence="7" id="KW-0812">Transmembrane</keyword>
<keyword evidence="9" id="KW-1185">Reference proteome</keyword>
<dbReference type="PANTHER" id="PTHR10414:SF77">
    <property type="entry name" value="CDP-ALCOHOL PHOSPHATIDYLTRANSFERASE FAMILY PROTEIN"/>
    <property type="match status" value="1"/>
</dbReference>
<feature type="transmembrane region" description="Helical" evidence="7">
    <location>
        <begin position="190"/>
        <end position="210"/>
    </location>
</feature>
<evidence type="ECO:0000256" key="4">
    <source>
        <dbReference type="ARBA" id="ARBA00023136"/>
    </source>
</evidence>
<comment type="caution">
    <text evidence="8">The sequence shown here is derived from an EMBL/GenBank/DDBJ whole genome shotgun (WGS) entry which is preliminary data.</text>
</comment>
<dbReference type="InterPro" id="IPR014472">
    <property type="entry name" value="CHOPT"/>
</dbReference>
<feature type="transmembrane region" description="Helical" evidence="7">
    <location>
        <begin position="63"/>
        <end position="81"/>
    </location>
</feature>
<feature type="transmembrane region" description="Helical" evidence="7">
    <location>
        <begin position="265"/>
        <end position="284"/>
    </location>
</feature>
<evidence type="ECO:0000313" key="9">
    <source>
        <dbReference type="Proteomes" id="UP001146351"/>
    </source>
</evidence>
<proteinExistence type="inferred from homology"/>
<evidence type="ECO:0000256" key="3">
    <source>
        <dbReference type="ARBA" id="ARBA00022679"/>
    </source>
</evidence>
<evidence type="ECO:0000256" key="1">
    <source>
        <dbReference type="ARBA" id="ARBA00004370"/>
    </source>
</evidence>
<comment type="subcellular location">
    <subcellularLocation>
        <location evidence="1">Membrane</location>
    </subcellularLocation>
</comment>
<dbReference type="PIRSF" id="PIRSF015665">
    <property type="entry name" value="CHOPT"/>
    <property type="match status" value="1"/>
</dbReference>
<accession>A0A9W9IXH7</accession>
<protein>
    <recommendedName>
        <fullName evidence="10">Sn-1,2-diacylglycerol cholinephosphotransferase</fullName>
    </recommendedName>
</protein>
<dbReference type="AlphaFoldDB" id="A0A9W9IXH7"/>
<evidence type="ECO:0000256" key="7">
    <source>
        <dbReference type="SAM" id="Phobius"/>
    </source>
</evidence>
<evidence type="ECO:0000313" key="8">
    <source>
        <dbReference type="EMBL" id="KAJ5183706.1"/>
    </source>
</evidence>
<feature type="transmembrane region" description="Helical" evidence="7">
    <location>
        <begin position="358"/>
        <end position="379"/>
    </location>
</feature>
<comment type="similarity">
    <text evidence="2 5">Belongs to the CDP-alcohol phosphatidyltransferase class-I family.</text>
</comment>
<name>A0A9W9IXH7_9EURO</name>
<dbReference type="Proteomes" id="UP001146351">
    <property type="component" value="Unassembled WGS sequence"/>
</dbReference>
<dbReference type="InterPro" id="IPR048254">
    <property type="entry name" value="CDP_ALCOHOL_P_TRANSF_CS"/>
</dbReference>
<evidence type="ECO:0000256" key="5">
    <source>
        <dbReference type="RuleBase" id="RU003750"/>
    </source>
</evidence>
<dbReference type="PROSITE" id="PS00379">
    <property type="entry name" value="CDP_ALCOHOL_P_TRANSF"/>
    <property type="match status" value="1"/>
</dbReference>
<evidence type="ECO:0008006" key="10">
    <source>
        <dbReference type="Google" id="ProtNLM"/>
    </source>
</evidence>
<reference evidence="8" key="2">
    <citation type="journal article" date="2023" name="IMA Fungus">
        <title>Comparative genomic study of the Penicillium genus elucidates a diverse pangenome and 15 lateral gene transfer events.</title>
        <authorList>
            <person name="Petersen C."/>
            <person name="Sorensen T."/>
            <person name="Nielsen M.R."/>
            <person name="Sondergaard T.E."/>
            <person name="Sorensen J.L."/>
            <person name="Fitzpatrick D.A."/>
            <person name="Frisvad J.C."/>
            <person name="Nielsen K.L."/>
        </authorList>
    </citation>
    <scope>NUCLEOTIDE SEQUENCE</scope>
    <source>
        <strain evidence="8">IBT 21917</strain>
    </source>
</reference>
<dbReference type="EMBL" id="JAPQKO010000001">
    <property type="protein sequence ID" value="KAJ5183706.1"/>
    <property type="molecule type" value="Genomic_DNA"/>
</dbReference>
<keyword evidence="4 7" id="KW-0472">Membrane</keyword>
<reference evidence="8" key="1">
    <citation type="submission" date="2022-11" db="EMBL/GenBank/DDBJ databases">
        <authorList>
            <person name="Petersen C."/>
        </authorList>
    </citation>
    <scope>NUCLEOTIDE SEQUENCE</scope>
    <source>
        <strain evidence="8">IBT 21917</strain>
    </source>
</reference>
<dbReference type="PANTHER" id="PTHR10414">
    <property type="entry name" value="ETHANOLAMINEPHOSPHOTRANSFERASE"/>
    <property type="match status" value="1"/>
</dbReference>
<dbReference type="Pfam" id="PF01066">
    <property type="entry name" value="CDP-OH_P_transf"/>
    <property type="match status" value="1"/>
</dbReference>
<feature type="transmembrane region" description="Helical" evidence="7">
    <location>
        <begin position="324"/>
        <end position="346"/>
    </location>
</feature>
<keyword evidence="3 5" id="KW-0808">Transferase</keyword>
<feature type="region of interest" description="Disordered" evidence="6">
    <location>
        <begin position="408"/>
        <end position="433"/>
    </location>
</feature>
<dbReference type="InterPro" id="IPR043130">
    <property type="entry name" value="CDP-OH_PTrfase_TM_dom"/>
</dbReference>
<dbReference type="GO" id="GO:0008654">
    <property type="term" value="P:phospholipid biosynthetic process"/>
    <property type="evidence" value="ECO:0007669"/>
    <property type="project" value="InterPro"/>
</dbReference>
<feature type="transmembrane region" description="Helical" evidence="7">
    <location>
        <begin position="296"/>
        <end position="317"/>
    </location>
</feature>
<dbReference type="OrthoDB" id="196717at2759"/>
<keyword evidence="7" id="KW-1133">Transmembrane helix</keyword>
<evidence type="ECO:0000256" key="2">
    <source>
        <dbReference type="ARBA" id="ARBA00010441"/>
    </source>
</evidence>
<sequence>MSAILRMVQETQESLSDDALLPLKSYKYSAVDKSFISNHILRHYWTAAVELVPMWMAPNMVTLLGWMWIVVNVLLMVIFVPDLVGPGPGWLYFSFALGMWMYSTMDNIDGKQARRTGTSSGLGELFDHGIDSLNCALASLLSTAAMGQGATYLGVWTALVPCLAMYFSTWETFHTHTLYLGYINGPTEGLLIAISMMMASGIWGPGMWSAPITDFINLPGLFGKNSVNDLWIPILFVGFFLGHLPGCVWNVMVARKKQGLPFTPLLKEWAPMVGFTLCNIAWLFSPYSSILKDNHFVLFIWVMCFVFGRMTTMVILAHLLRQPFPLWTILQAPLVIGAVWVNLPWLGLPVVNAWLELWYLRLYLVFAFIIYMHWAVLVINRITTFLGINCLTIRRDRSTSRDRAYQEFGEPGIPLTTPNEPEEHEGESQFKHH</sequence>